<evidence type="ECO:0000313" key="2">
    <source>
        <dbReference type="EMBL" id="RDV24243.1"/>
    </source>
</evidence>
<reference evidence="3" key="1">
    <citation type="submission" date="2018-08" db="EMBL/GenBank/DDBJ databases">
        <authorList>
            <person name="Zhang J."/>
            <person name="Du Z.-J."/>
        </authorList>
    </citation>
    <scope>NUCLEOTIDE SEQUENCE [LARGE SCALE GENOMIC DNA]</scope>
    <source>
        <strain evidence="3">KCTC 52655</strain>
    </source>
</reference>
<dbReference type="EMBL" id="QRHA01000012">
    <property type="protein sequence ID" value="RDV24243.1"/>
    <property type="molecule type" value="Genomic_DNA"/>
</dbReference>
<organism evidence="2 3">
    <name type="scientific">Alteromonas aestuariivivens</name>
    <dbReference type="NCBI Taxonomy" id="1938339"/>
    <lineage>
        <taxon>Bacteria</taxon>
        <taxon>Pseudomonadati</taxon>
        <taxon>Pseudomonadota</taxon>
        <taxon>Gammaproteobacteria</taxon>
        <taxon>Alteromonadales</taxon>
        <taxon>Alteromonadaceae</taxon>
        <taxon>Alteromonas/Salinimonas group</taxon>
        <taxon>Alteromonas</taxon>
    </lineage>
</organism>
<sequence length="202" mass="22722">MTFNPRRRLRGFLMIFRNLLLSVVLFALCGCASKAPSFQYYVLHQPESLAATPATPNQSVILNSLQLPDYLKQRGLVMQTSATQLHFSTLHLWAEPLDNGMTQALRNSLMENSGVLIAPLDMAELSSATRITVLVEDFVATHNGEVVLKGQYWLTYPSKSPQVFLFDFRLPLTQDGFSHAVEQMRKLVDTLGQDIARHLSEQ</sequence>
<proteinExistence type="predicted"/>
<comment type="caution">
    <text evidence="2">The sequence shown here is derived from an EMBL/GenBank/DDBJ whole genome shotgun (WGS) entry which is preliminary data.</text>
</comment>
<dbReference type="OrthoDB" id="6198336at2"/>
<dbReference type="SUPFAM" id="SSF159594">
    <property type="entry name" value="XCC0632-like"/>
    <property type="match status" value="1"/>
</dbReference>
<dbReference type="Pfam" id="PF03886">
    <property type="entry name" value="ABC_trans_aux"/>
    <property type="match status" value="1"/>
</dbReference>
<dbReference type="Proteomes" id="UP000256561">
    <property type="component" value="Unassembled WGS sequence"/>
</dbReference>
<keyword evidence="3" id="KW-1185">Reference proteome</keyword>
<name>A0A3D8M3D7_9ALTE</name>
<evidence type="ECO:0000259" key="1">
    <source>
        <dbReference type="Pfam" id="PF03886"/>
    </source>
</evidence>
<dbReference type="Gene3D" id="3.40.50.10610">
    <property type="entry name" value="ABC-type transport auxiliary lipoprotein component"/>
    <property type="match status" value="1"/>
</dbReference>
<feature type="domain" description="ABC-type transport auxiliary lipoprotein component" evidence="1">
    <location>
        <begin position="41"/>
        <end position="196"/>
    </location>
</feature>
<accession>A0A3D8M3D7</accession>
<evidence type="ECO:0000313" key="3">
    <source>
        <dbReference type="Proteomes" id="UP000256561"/>
    </source>
</evidence>
<gene>
    <name evidence="2" type="ORF">DXV75_14590</name>
</gene>
<dbReference type="AlphaFoldDB" id="A0A3D8M3D7"/>
<dbReference type="InterPro" id="IPR005586">
    <property type="entry name" value="ABC_trans_aux"/>
</dbReference>
<protein>
    <recommendedName>
        <fullName evidence="1">ABC-type transport auxiliary lipoprotein component domain-containing protein</fullName>
    </recommendedName>
</protein>
<dbReference type="PROSITE" id="PS51257">
    <property type="entry name" value="PROKAR_LIPOPROTEIN"/>
    <property type="match status" value="1"/>
</dbReference>